<comment type="caution">
    <text evidence="7">The sequence shown here is derived from an EMBL/GenBank/DDBJ whole genome shotgun (WGS) entry which is preliminary data.</text>
</comment>
<keyword evidence="5" id="KW-0175">Coiled coil</keyword>
<dbReference type="SMART" id="SM00382">
    <property type="entry name" value="AAA"/>
    <property type="match status" value="2"/>
</dbReference>
<dbReference type="STRING" id="1618756.UV12_C0001G0062"/>
<reference evidence="7 8" key="1">
    <citation type="journal article" date="2015" name="Nature">
        <title>rRNA introns, odd ribosomes, and small enigmatic genomes across a large radiation of phyla.</title>
        <authorList>
            <person name="Brown C.T."/>
            <person name="Hug L.A."/>
            <person name="Thomas B.C."/>
            <person name="Sharon I."/>
            <person name="Castelle C.J."/>
            <person name="Singh A."/>
            <person name="Wilkins M.J."/>
            <person name="Williams K.H."/>
            <person name="Banfield J.F."/>
        </authorList>
    </citation>
    <scope>NUCLEOTIDE SEQUENCE [LARGE SCALE GENOMIC DNA]</scope>
</reference>
<accession>A0A0G0ZHZ3</accession>
<evidence type="ECO:0000259" key="6">
    <source>
        <dbReference type="PROSITE" id="PS50893"/>
    </source>
</evidence>
<keyword evidence="2" id="KW-0677">Repeat</keyword>
<evidence type="ECO:0000313" key="7">
    <source>
        <dbReference type="EMBL" id="KKS48367.1"/>
    </source>
</evidence>
<dbReference type="PANTHER" id="PTHR19211">
    <property type="entry name" value="ATP-BINDING TRANSPORT PROTEIN-RELATED"/>
    <property type="match status" value="1"/>
</dbReference>
<keyword evidence="4" id="KW-0067">ATP-binding</keyword>
<evidence type="ECO:0000256" key="5">
    <source>
        <dbReference type="SAM" id="Coils"/>
    </source>
</evidence>
<evidence type="ECO:0000256" key="4">
    <source>
        <dbReference type="ARBA" id="ARBA00022840"/>
    </source>
</evidence>
<dbReference type="CDD" id="cd03225">
    <property type="entry name" value="ABC_cobalt_CbiO_domain1"/>
    <property type="match status" value="1"/>
</dbReference>
<dbReference type="Gene3D" id="3.40.50.300">
    <property type="entry name" value="P-loop containing nucleotide triphosphate hydrolases"/>
    <property type="match status" value="2"/>
</dbReference>
<dbReference type="GO" id="GO:0016020">
    <property type="term" value="C:membrane"/>
    <property type="evidence" value="ECO:0007669"/>
    <property type="project" value="InterPro"/>
</dbReference>
<feature type="coiled-coil region" evidence="5">
    <location>
        <begin position="218"/>
        <end position="283"/>
    </location>
</feature>
<organism evidence="7 8">
    <name type="scientific">Candidatus Nomurabacteria bacterium GW2011_GWC2_42_20</name>
    <dbReference type="NCBI Taxonomy" id="1618756"/>
    <lineage>
        <taxon>Bacteria</taxon>
        <taxon>Candidatus Nomuraibacteriota</taxon>
    </lineage>
</organism>
<dbReference type="Pfam" id="PF00005">
    <property type="entry name" value="ABC_tran"/>
    <property type="match status" value="2"/>
</dbReference>
<dbReference type="PROSITE" id="PS50893">
    <property type="entry name" value="ABC_TRANSPORTER_2"/>
    <property type="match status" value="1"/>
</dbReference>
<sequence>MAQGEVIVRFENVSFEYGHNKPILDDVSFAVRRGAKLTLMGQNGAGKSSLFALITGANKPEDGDIHIGKGVSIAISKQVVPRDQLELTVREFFEKCFPKKIYDLDPKIDDVLEVVNLKGHEKMHDRIIKSFSGGQQARLLLASALIQDPDVLLLDEPTNNLDKAGIAHLTDFLKEYKKTVIVISHDAEFLNSFTEGVLYLNIYTRKIENYVGDYFAVVKQITAQIEKENMKNAQLAKEIQANKDKANFFAMKGGQMRMVAKRMREKVEEMEEAKVDIRKEDKTIRAFTIPSQPELTGELLNISSFSVLKNHKPVEKKIKLSLKKKFHLLLAGPNGIGKSTLLESIATGNAKGAKIAEGVRVGYYRQDFSTLDFSDTVYQSLARAAQAVDGKLDEERMRAVAASFLITSDVIYTKIGSLSEGQKGLVAFAQLVLEKPGLLILDEPTNHINFRHLPVIAKALDQYEGAMILVSHVPEFVHQIRIDEVLDLDK</sequence>
<protein>
    <recommendedName>
        <fullName evidence="6">ABC transporter domain-containing protein</fullName>
    </recommendedName>
</protein>
<dbReference type="SUPFAM" id="SSF52540">
    <property type="entry name" value="P-loop containing nucleoside triphosphate hydrolases"/>
    <property type="match status" value="2"/>
</dbReference>
<dbReference type="Proteomes" id="UP000034704">
    <property type="component" value="Unassembled WGS sequence"/>
</dbReference>
<keyword evidence="3" id="KW-0547">Nucleotide-binding</keyword>
<name>A0A0G0ZHZ3_9BACT</name>
<dbReference type="GO" id="GO:0005524">
    <property type="term" value="F:ATP binding"/>
    <property type="evidence" value="ECO:0007669"/>
    <property type="project" value="UniProtKB-KW"/>
</dbReference>
<dbReference type="InterPro" id="IPR017871">
    <property type="entry name" value="ABC_transporter-like_CS"/>
</dbReference>
<dbReference type="InterPro" id="IPR027417">
    <property type="entry name" value="P-loop_NTPase"/>
</dbReference>
<gene>
    <name evidence="7" type="ORF">UV12_C0001G0062</name>
</gene>
<dbReference type="InterPro" id="IPR050611">
    <property type="entry name" value="ABCF"/>
</dbReference>
<evidence type="ECO:0000256" key="1">
    <source>
        <dbReference type="ARBA" id="ARBA00022448"/>
    </source>
</evidence>
<proteinExistence type="predicted"/>
<dbReference type="InterPro" id="IPR015856">
    <property type="entry name" value="ABC_transpr_CbiO/EcfA_su"/>
</dbReference>
<dbReference type="PROSITE" id="PS00211">
    <property type="entry name" value="ABC_TRANSPORTER_1"/>
    <property type="match status" value="1"/>
</dbReference>
<feature type="domain" description="ABC transporter" evidence="6">
    <location>
        <begin position="8"/>
        <end position="227"/>
    </location>
</feature>
<dbReference type="GO" id="GO:0016887">
    <property type="term" value="F:ATP hydrolysis activity"/>
    <property type="evidence" value="ECO:0007669"/>
    <property type="project" value="InterPro"/>
</dbReference>
<dbReference type="PANTHER" id="PTHR19211:SF14">
    <property type="entry name" value="ATP-BINDING CASSETTE SUB-FAMILY F MEMBER 1"/>
    <property type="match status" value="1"/>
</dbReference>
<dbReference type="EMBL" id="LCDG01000001">
    <property type="protein sequence ID" value="KKS48367.1"/>
    <property type="molecule type" value="Genomic_DNA"/>
</dbReference>
<evidence type="ECO:0000313" key="8">
    <source>
        <dbReference type="Proteomes" id="UP000034704"/>
    </source>
</evidence>
<dbReference type="AlphaFoldDB" id="A0A0G0ZHZ3"/>
<dbReference type="InterPro" id="IPR003439">
    <property type="entry name" value="ABC_transporter-like_ATP-bd"/>
</dbReference>
<evidence type="ECO:0000256" key="3">
    <source>
        <dbReference type="ARBA" id="ARBA00022741"/>
    </source>
</evidence>
<evidence type="ECO:0000256" key="2">
    <source>
        <dbReference type="ARBA" id="ARBA00022737"/>
    </source>
</evidence>
<dbReference type="InterPro" id="IPR003593">
    <property type="entry name" value="AAA+_ATPase"/>
</dbReference>
<keyword evidence="1" id="KW-0813">Transport</keyword>
<dbReference type="GO" id="GO:0055085">
    <property type="term" value="P:transmembrane transport"/>
    <property type="evidence" value="ECO:0007669"/>
    <property type="project" value="InterPro"/>
</dbReference>